<dbReference type="SMART" id="SM00855">
    <property type="entry name" value="PGAM"/>
    <property type="match status" value="1"/>
</dbReference>
<dbReference type="GO" id="GO:0016791">
    <property type="term" value="F:phosphatase activity"/>
    <property type="evidence" value="ECO:0007669"/>
    <property type="project" value="UniProtKB-ARBA"/>
</dbReference>
<feature type="compositionally biased region" description="Basic and acidic residues" evidence="1">
    <location>
        <begin position="21"/>
        <end position="36"/>
    </location>
</feature>
<comment type="caution">
    <text evidence="2">The sequence shown here is derived from an EMBL/GenBank/DDBJ whole genome shotgun (WGS) entry which is preliminary data.</text>
</comment>
<dbReference type="SUPFAM" id="SSF53254">
    <property type="entry name" value="Phosphoglycerate mutase-like"/>
    <property type="match status" value="1"/>
</dbReference>
<dbReference type="InterPro" id="IPR029033">
    <property type="entry name" value="His_PPase_superfam"/>
</dbReference>
<evidence type="ECO:0000313" key="2">
    <source>
        <dbReference type="EMBL" id="CAB3404275.1"/>
    </source>
</evidence>
<gene>
    <name evidence="2" type="ORF">CBOVIS_LOCUS6642</name>
</gene>
<proteinExistence type="predicted"/>
<dbReference type="InterPro" id="IPR001345">
    <property type="entry name" value="PG/BPGM_mutase_AS"/>
</dbReference>
<dbReference type="AlphaFoldDB" id="A0A8S1EXL4"/>
<dbReference type="OrthoDB" id="414418at2759"/>
<evidence type="ECO:0000256" key="1">
    <source>
        <dbReference type="SAM" id="MobiDB-lite"/>
    </source>
</evidence>
<dbReference type="Pfam" id="PF00300">
    <property type="entry name" value="His_Phos_1"/>
    <property type="match status" value="1"/>
</dbReference>
<dbReference type="InterPro" id="IPR013078">
    <property type="entry name" value="His_Pase_superF_clade-1"/>
</dbReference>
<accession>A0A8S1EXL4</accession>
<keyword evidence="3" id="KW-1185">Reference proteome</keyword>
<feature type="region of interest" description="Disordered" evidence="1">
    <location>
        <begin position="21"/>
        <end position="41"/>
    </location>
</feature>
<dbReference type="CDD" id="cd07067">
    <property type="entry name" value="HP_PGM_like"/>
    <property type="match status" value="1"/>
</dbReference>
<reference evidence="2 3" key="1">
    <citation type="submission" date="2020-04" db="EMBL/GenBank/DDBJ databases">
        <authorList>
            <person name="Laetsch R D."/>
            <person name="Stevens L."/>
            <person name="Kumar S."/>
            <person name="Blaxter L. M."/>
        </authorList>
    </citation>
    <scope>NUCLEOTIDE SEQUENCE [LARGE SCALE GENOMIC DNA]</scope>
</reference>
<dbReference type="Proteomes" id="UP000494206">
    <property type="component" value="Unassembled WGS sequence"/>
</dbReference>
<dbReference type="PROSITE" id="PS00175">
    <property type="entry name" value="PG_MUTASE"/>
    <property type="match status" value="1"/>
</dbReference>
<name>A0A8S1EXL4_9PELO</name>
<organism evidence="2 3">
    <name type="scientific">Caenorhabditis bovis</name>
    <dbReference type="NCBI Taxonomy" id="2654633"/>
    <lineage>
        <taxon>Eukaryota</taxon>
        <taxon>Metazoa</taxon>
        <taxon>Ecdysozoa</taxon>
        <taxon>Nematoda</taxon>
        <taxon>Chromadorea</taxon>
        <taxon>Rhabditida</taxon>
        <taxon>Rhabditina</taxon>
        <taxon>Rhabditomorpha</taxon>
        <taxon>Rhabditoidea</taxon>
        <taxon>Rhabditidae</taxon>
        <taxon>Peloderinae</taxon>
        <taxon>Caenorhabditis</taxon>
    </lineage>
</organism>
<sequence>MSRTIWLVRHGERIDNVDKKWKDNNPKKWDDPELTTRGKTQSAEVGKALANYNIEKIICSPFTRCVETAAVIVTMMQNPPSICIEPGFMEPLSSCMDPPSIPTMESLKNLTTRIDESYEPVMKTVSGETPGDLGCAERVINTFKGVLKKFPTGNLLIITHGTPIANLHAFIVGHWKYAGQCTIAKVTDNFGKFKMDYFNKKDHLSIPVGLHEDDRPVPR</sequence>
<dbReference type="PANTHER" id="PTHR16469">
    <property type="entry name" value="UBIQUITIN-ASSOCIATED AND SH3 DOMAIN-CONTAINING BA-RELATED"/>
    <property type="match status" value="1"/>
</dbReference>
<dbReference type="InterPro" id="IPR051710">
    <property type="entry name" value="Phosphatase_SH3-domain"/>
</dbReference>
<dbReference type="PANTHER" id="PTHR16469:SF27">
    <property type="entry name" value="UBIQUITIN-ASSOCIATED AND SH3 DOMAIN-CONTAINING BA-RELATED"/>
    <property type="match status" value="1"/>
</dbReference>
<protein>
    <submittedName>
        <fullName evidence="2">Uncharacterized protein</fullName>
    </submittedName>
</protein>
<evidence type="ECO:0000313" key="3">
    <source>
        <dbReference type="Proteomes" id="UP000494206"/>
    </source>
</evidence>
<dbReference type="Gene3D" id="3.40.50.1240">
    <property type="entry name" value="Phosphoglycerate mutase-like"/>
    <property type="match status" value="1"/>
</dbReference>
<dbReference type="EMBL" id="CADEPM010000004">
    <property type="protein sequence ID" value="CAB3404275.1"/>
    <property type="molecule type" value="Genomic_DNA"/>
</dbReference>